<gene>
    <name evidence="2" type="ORF">FEM03_00820</name>
</gene>
<comment type="caution">
    <text evidence="2">The sequence shown here is derived from an EMBL/GenBank/DDBJ whole genome shotgun (WGS) entry which is preliminary data.</text>
</comment>
<feature type="transmembrane region" description="Helical" evidence="1">
    <location>
        <begin position="58"/>
        <end position="77"/>
    </location>
</feature>
<keyword evidence="3" id="KW-1185">Reference proteome</keyword>
<keyword evidence="1" id="KW-0812">Transmembrane</keyword>
<feature type="transmembrane region" description="Helical" evidence="1">
    <location>
        <begin position="112"/>
        <end position="132"/>
    </location>
</feature>
<dbReference type="Proteomes" id="UP000306196">
    <property type="component" value="Unassembled WGS sequence"/>
</dbReference>
<proteinExistence type="predicted"/>
<protein>
    <submittedName>
        <fullName evidence="2">Bax inhibitor-1/YccA family protein</fullName>
    </submittedName>
</protein>
<dbReference type="EMBL" id="VAUV01000001">
    <property type="protein sequence ID" value="TLD72649.1"/>
    <property type="molecule type" value="Genomic_DNA"/>
</dbReference>
<keyword evidence="1" id="KW-0472">Membrane</keyword>
<dbReference type="PANTHER" id="PTHR41282:SF1">
    <property type="entry name" value="CONSERVED TRANSMEMBRANE PROTEIN-RELATED"/>
    <property type="match status" value="1"/>
</dbReference>
<dbReference type="AlphaFoldDB" id="A0A5R8KLM4"/>
<evidence type="ECO:0000256" key="1">
    <source>
        <dbReference type="SAM" id="Phobius"/>
    </source>
</evidence>
<feature type="transmembrane region" description="Helical" evidence="1">
    <location>
        <begin position="89"/>
        <end position="106"/>
    </location>
</feature>
<dbReference type="InterPro" id="IPR010539">
    <property type="entry name" value="BaxI_1-like"/>
</dbReference>
<keyword evidence="1" id="KW-1133">Transmembrane helix</keyword>
<feature type="transmembrane region" description="Helical" evidence="1">
    <location>
        <begin position="178"/>
        <end position="201"/>
    </location>
</feature>
<dbReference type="RefSeq" id="WP_138084273.1">
    <property type="nucleotide sequence ID" value="NZ_VAUV01000001.1"/>
</dbReference>
<sequence length="245" mass="26195">MRTSNPTMSESTFIDVAPHGGAVMTLQGTVNKTLIFLGLLCTTAMWSWNRFWSDPSSAMPFILGGAIAGLVLALITAWKKQWAPITGSLYAVAEGLFVGALSALYASQYEGIVPQAILLTVGVLLALLAAYTTRLIKPSQNFKMGIAAATGGIALVYIATLVLGMFGIQVPFIHGNGLFGIGFSLFVVIIAALNLVLDFDFIENGVSAGAPKYLEWYAAFGLLVTLVWLYVEILRLLAKLAGRKE</sequence>
<evidence type="ECO:0000313" key="2">
    <source>
        <dbReference type="EMBL" id="TLD72649.1"/>
    </source>
</evidence>
<dbReference type="OrthoDB" id="116480at2"/>
<feature type="transmembrane region" description="Helical" evidence="1">
    <location>
        <begin position="144"/>
        <end position="166"/>
    </location>
</feature>
<organism evidence="2 3">
    <name type="scientific">Phragmitibacter flavus</name>
    <dbReference type="NCBI Taxonomy" id="2576071"/>
    <lineage>
        <taxon>Bacteria</taxon>
        <taxon>Pseudomonadati</taxon>
        <taxon>Verrucomicrobiota</taxon>
        <taxon>Verrucomicrobiia</taxon>
        <taxon>Verrucomicrobiales</taxon>
        <taxon>Verrucomicrobiaceae</taxon>
        <taxon>Phragmitibacter</taxon>
    </lineage>
</organism>
<dbReference type="PANTHER" id="PTHR41282">
    <property type="entry name" value="CONSERVED TRANSMEMBRANE PROTEIN-RELATED"/>
    <property type="match status" value="1"/>
</dbReference>
<dbReference type="PIRSF" id="PIRSF009160">
    <property type="entry name" value="UCP009160"/>
    <property type="match status" value="1"/>
</dbReference>
<dbReference type="Pfam" id="PF12811">
    <property type="entry name" value="BaxI_1"/>
    <property type="match status" value="1"/>
</dbReference>
<reference evidence="2 3" key="1">
    <citation type="submission" date="2019-05" db="EMBL/GenBank/DDBJ databases">
        <title>Verrucobacter flavum gen. nov., sp. nov. a new member of the family Verrucomicrobiaceae.</title>
        <authorList>
            <person name="Szuroczki S."/>
            <person name="Abbaszade G."/>
            <person name="Szabo A."/>
            <person name="Felfoldi T."/>
            <person name="Schumann P."/>
            <person name="Boka K."/>
            <person name="Keki Z."/>
            <person name="Toumi M."/>
            <person name="Toth E."/>
        </authorList>
    </citation>
    <scope>NUCLEOTIDE SEQUENCE [LARGE SCALE GENOMIC DNA]</scope>
    <source>
        <strain evidence="2 3">MG-N-17</strain>
    </source>
</reference>
<name>A0A5R8KLM4_9BACT</name>
<evidence type="ECO:0000313" key="3">
    <source>
        <dbReference type="Proteomes" id="UP000306196"/>
    </source>
</evidence>
<feature type="transmembrane region" description="Helical" evidence="1">
    <location>
        <begin position="34"/>
        <end position="52"/>
    </location>
</feature>
<accession>A0A5R8KLM4</accession>
<feature type="transmembrane region" description="Helical" evidence="1">
    <location>
        <begin position="213"/>
        <end position="231"/>
    </location>
</feature>